<reference evidence="2" key="1">
    <citation type="submission" date="2023-10" db="EMBL/GenBank/DDBJ databases">
        <title>Chromosome-level genome of the transformable northern wattle, Acacia crassicarpa.</title>
        <authorList>
            <person name="Massaro I."/>
            <person name="Sinha N.R."/>
            <person name="Poethig S."/>
            <person name="Leichty A.R."/>
        </authorList>
    </citation>
    <scope>NUCLEOTIDE SEQUENCE</scope>
    <source>
        <strain evidence="2">Acra3RX</strain>
        <tissue evidence="2">Leaf</tissue>
    </source>
</reference>
<feature type="compositionally biased region" description="Low complexity" evidence="1">
    <location>
        <begin position="46"/>
        <end position="62"/>
    </location>
</feature>
<evidence type="ECO:0000313" key="3">
    <source>
        <dbReference type="Proteomes" id="UP001293593"/>
    </source>
</evidence>
<evidence type="ECO:0000256" key="1">
    <source>
        <dbReference type="SAM" id="MobiDB-lite"/>
    </source>
</evidence>
<name>A0AAE1MKD0_9FABA</name>
<proteinExistence type="predicted"/>
<keyword evidence="3" id="KW-1185">Reference proteome</keyword>
<dbReference type="Proteomes" id="UP001293593">
    <property type="component" value="Unassembled WGS sequence"/>
</dbReference>
<gene>
    <name evidence="2" type="ORF">QN277_019770</name>
</gene>
<evidence type="ECO:0000313" key="2">
    <source>
        <dbReference type="EMBL" id="KAK4271012.1"/>
    </source>
</evidence>
<accession>A0AAE1MKD0</accession>
<comment type="caution">
    <text evidence="2">The sequence shown here is derived from an EMBL/GenBank/DDBJ whole genome shotgun (WGS) entry which is preliminary data.</text>
</comment>
<feature type="compositionally biased region" description="Polar residues" evidence="1">
    <location>
        <begin position="1"/>
        <end position="19"/>
    </location>
</feature>
<feature type="compositionally biased region" description="Polar residues" evidence="1">
    <location>
        <begin position="31"/>
        <end position="41"/>
    </location>
</feature>
<dbReference type="AlphaFoldDB" id="A0AAE1MKD0"/>
<sequence>MNLNYDKPNNQKSAPSASLKNIKFDFDLRIRSNQPKSLNDQKNPKSSHPYSSSSSSYSSASPNPRGNPTSHHGLPSLHQI</sequence>
<feature type="region of interest" description="Disordered" evidence="1">
    <location>
        <begin position="1"/>
        <end position="80"/>
    </location>
</feature>
<dbReference type="EMBL" id="JAWXYG010000005">
    <property type="protein sequence ID" value="KAK4271012.1"/>
    <property type="molecule type" value="Genomic_DNA"/>
</dbReference>
<organism evidence="2 3">
    <name type="scientific">Acacia crassicarpa</name>
    <name type="common">northern wattle</name>
    <dbReference type="NCBI Taxonomy" id="499986"/>
    <lineage>
        <taxon>Eukaryota</taxon>
        <taxon>Viridiplantae</taxon>
        <taxon>Streptophyta</taxon>
        <taxon>Embryophyta</taxon>
        <taxon>Tracheophyta</taxon>
        <taxon>Spermatophyta</taxon>
        <taxon>Magnoliopsida</taxon>
        <taxon>eudicotyledons</taxon>
        <taxon>Gunneridae</taxon>
        <taxon>Pentapetalae</taxon>
        <taxon>rosids</taxon>
        <taxon>fabids</taxon>
        <taxon>Fabales</taxon>
        <taxon>Fabaceae</taxon>
        <taxon>Caesalpinioideae</taxon>
        <taxon>mimosoid clade</taxon>
        <taxon>Acacieae</taxon>
        <taxon>Acacia</taxon>
    </lineage>
</organism>
<protein>
    <submittedName>
        <fullName evidence="2">Uncharacterized protein</fullName>
    </submittedName>
</protein>